<dbReference type="EMBL" id="ML120540">
    <property type="protein sequence ID" value="RPA90118.1"/>
    <property type="molecule type" value="Genomic_DNA"/>
</dbReference>
<dbReference type="Proteomes" id="UP000276215">
    <property type="component" value="Unassembled WGS sequence"/>
</dbReference>
<evidence type="ECO:0000313" key="2">
    <source>
        <dbReference type="EMBL" id="RPA90118.1"/>
    </source>
</evidence>
<feature type="compositionally biased region" description="Polar residues" evidence="1">
    <location>
        <begin position="1"/>
        <end position="11"/>
    </location>
</feature>
<protein>
    <submittedName>
        <fullName evidence="2">Uncharacterized protein</fullName>
    </submittedName>
</protein>
<feature type="region of interest" description="Disordered" evidence="1">
    <location>
        <begin position="1"/>
        <end position="60"/>
    </location>
</feature>
<keyword evidence="3" id="KW-1185">Reference proteome</keyword>
<sequence length="135" mass="14828">MGRSSTTSSGVQVPDKVNDGKSVARRARVDSESEDIQGRSSLKSRAPQDTDHSQEAAPPFQVASIVRIPYILLMFLIDIIRMLARGVSGSSHRNNPERSANPQHEHSRMFNMKIGNNNENAGTIDHAFNTTNNAN</sequence>
<reference evidence="2 3" key="1">
    <citation type="journal article" date="2018" name="Nat. Ecol. Evol.">
        <title>Pezizomycetes genomes reveal the molecular basis of ectomycorrhizal truffle lifestyle.</title>
        <authorList>
            <person name="Murat C."/>
            <person name="Payen T."/>
            <person name="Noel B."/>
            <person name="Kuo A."/>
            <person name="Morin E."/>
            <person name="Chen J."/>
            <person name="Kohler A."/>
            <person name="Krizsan K."/>
            <person name="Balestrini R."/>
            <person name="Da Silva C."/>
            <person name="Montanini B."/>
            <person name="Hainaut M."/>
            <person name="Levati E."/>
            <person name="Barry K.W."/>
            <person name="Belfiori B."/>
            <person name="Cichocki N."/>
            <person name="Clum A."/>
            <person name="Dockter R.B."/>
            <person name="Fauchery L."/>
            <person name="Guy J."/>
            <person name="Iotti M."/>
            <person name="Le Tacon F."/>
            <person name="Lindquist E.A."/>
            <person name="Lipzen A."/>
            <person name="Malagnac F."/>
            <person name="Mello A."/>
            <person name="Molinier V."/>
            <person name="Miyauchi S."/>
            <person name="Poulain J."/>
            <person name="Riccioni C."/>
            <person name="Rubini A."/>
            <person name="Sitrit Y."/>
            <person name="Splivallo R."/>
            <person name="Traeger S."/>
            <person name="Wang M."/>
            <person name="Zifcakova L."/>
            <person name="Wipf D."/>
            <person name="Zambonelli A."/>
            <person name="Paolocci F."/>
            <person name="Nowrousian M."/>
            <person name="Ottonello S."/>
            <person name="Baldrian P."/>
            <person name="Spatafora J.W."/>
            <person name="Henrissat B."/>
            <person name="Nagy L.G."/>
            <person name="Aury J.M."/>
            <person name="Wincker P."/>
            <person name="Grigoriev I.V."/>
            <person name="Bonfante P."/>
            <person name="Martin F.M."/>
        </authorList>
    </citation>
    <scope>NUCLEOTIDE SEQUENCE [LARGE SCALE GENOMIC DNA]</scope>
    <source>
        <strain evidence="2 3">120613-1</strain>
    </source>
</reference>
<gene>
    <name evidence="2" type="ORF">L873DRAFT_1821704</name>
</gene>
<organism evidence="2 3">
    <name type="scientific">Choiromyces venosus 120613-1</name>
    <dbReference type="NCBI Taxonomy" id="1336337"/>
    <lineage>
        <taxon>Eukaryota</taxon>
        <taxon>Fungi</taxon>
        <taxon>Dikarya</taxon>
        <taxon>Ascomycota</taxon>
        <taxon>Pezizomycotina</taxon>
        <taxon>Pezizomycetes</taxon>
        <taxon>Pezizales</taxon>
        <taxon>Tuberaceae</taxon>
        <taxon>Choiromyces</taxon>
    </lineage>
</organism>
<dbReference type="AlphaFoldDB" id="A0A3N4IZB0"/>
<evidence type="ECO:0000256" key="1">
    <source>
        <dbReference type="SAM" id="MobiDB-lite"/>
    </source>
</evidence>
<name>A0A3N4IZB0_9PEZI</name>
<proteinExistence type="predicted"/>
<evidence type="ECO:0000313" key="3">
    <source>
        <dbReference type="Proteomes" id="UP000276215"/>
    </source>
</evidence>
<accession>A0A3N4IZB0</accession>